<reference evidence="6" key="1">
    <citation type="submission" date="2021-02" db="EMBL/GenBank/DDBJ databases">
        <authorList>
            <person name="Dougan E. K."/>
            <person name="Rhodes N."/>
            <person name="Thang M."/>
            <person name="Chan C."/>
        </authorList>
    </citation>
    <scope>NUCLEOTIDE SEQUENCE</scope>
</reference>
<dbReference type="PANTHER" id="PTHR24198">
    <property type="entry name" value="ANKYRIN REPEAT AND PROTEIN KINASE DOMAIN-CONTAINING PROTEIN"/>
    <property type="match status" value="1"/>
</dbReference>
<dbReference type="InterPro" id="IPR036770">
    <property type="entry name" value="Ankyrin_rpt-contain_sf"/>
</dbReference>
<feature type="repeat" description="ANK" evidence="3">
    <location>
        <begin position="22"/>
        <end position="54"/>
    </location>
</feature>
<keyword evidence="4" id="KW-0175">Coiled coil</keyword>
<feature type="compositionally biased region" description="Polar residues" evidence="5">
    <location>
        <begin position="225"/>
        <end position="238"/>
    </location>
</feature>
<name>A0A813GP69_POLGL</name>
<keyword evidence="7" id="KW-1185">Reference proteome</keyword>
<keyword evidence="1" id="KW-0677">Repeat</keyword>
<dbReference type="PROSITE" id="PS50297">
    <property type="entry name" value="ANK_REP_REGION"/>
    <property type="match status" value="1"/>
</dbReference>
<evidence type="ECO:0000256" key="4">
    <source>
        <dbReference type="SAM" id="Coils"/>
    </source>
</evidence>
<keyword evidence="2 3" id="KW-0040">ANK repeat</keyword>
<dbReference type="InterPro" id="IPR002110">
    <property type="entry name" value="Ankyrin_rpt"/>
</dbReference>
<evidence type="ECO:0000313" key="6">
    <source>
        <dbReference type="EMBL" id="CAE8628927.1"/>
    </source>
</evidence>
<feature type="coiled-coil region" evidence="4">
    <location>
        <begin position="323"/>
        <end position="373"/>
    </location>
</feature>
<feature type="non-terminal residue" evidence="6">
    <location>
        <position position="382"/>
    </location>
</feature>
<dbReference type="PANTHER" id="PTHR24198:SF165">
    <property type="entry name" value="ANKYRIN REPEAT-CONTAINING PROTEIN-RELATED"/>
    <property type="match status" value="1"/>
</dbReference>
<dbReference type="EMBL" id="CAJNNV010029548">
    <property type="protein sequence ID" value="CAE8628927.1"/>
    <property type="molecule type" value="Genomic_DNA"/>
</dbReference>
<dbReference type="Pfam" id="PF12796">
    <property type="entry name" value="Ank_2"/>
    <property type="match status" value="1"/>
</dbReference>
<feature type="region of interest" description="Disordered" evidence="5">
    <location>
        <begin position="214"/>
        <end position="260"/>
    </location>
</feature>
<sequence length="382" mass="42074">AAEVIVRDRPQVVQEAHQNSSTALCPLHIAILCGSYAIVELLLDGGANVNVRTLHDVTPLHLAATTSKELCMLLVSYAADLSQRDVMGTTAVHYAAAFKQHEALEMLLGSAGGQAQRLAGEGDQKRVTPLHISCALYSGREDLVAPMMILAAGAKPWQADVSGATALDVVPWSQDSELQRFFERCGDGAKPAAQAWLEEHYAYRGKVAGSGEANEDLWEEGETPLVSQRDSVGSAGSKQQQNQQQVQQQQPQQSASEAANEALVEEVKRLRAELEAKSQRCLELEPLVQELQHSRDKGALLEQAGANQQQIFQDQQTLYASLRAQQQAQIQELQSRQAGEREAWEERGRYQLEAQLAQVRQEEQHRAEALQREAEMRVADLQ</sequence>
<dbReference type="SMART" id="SM00248">
    <property type="entry name" value="ANK"/>
    <property type="match status" value="3"/>
</dbReference>
<dbReference type="PROSITE" id="PS50088">
    <property type="entry name" value="ANK_REPEAT"/>
    <property type="match status" value="1"/>
</dbReference>
<evidence type="ECO:0000256" key="3">
    <source>
        <dbReference type="PROSITE-ProRule" id="PRU00023"/>
    </source>
</evidence>
<comment type="caution">
    <text evidence="6">The sequence shown here is derived from an EMBL/GenBank/DDBJ whole genome shotgun (WGS) entry which is preliminary data.</text>
</comment>
<evidence type="ECO:0000256" key="1">
    <source>
        <dbReference type="ARBA" id="ARBA00022737"/>
    </source>
</evidence>
<protein>
    <submittedName>
        <fullName evidence="6">Uncharacterized protein</fullName>
    </submittedName>
</protein>
<accession>A0A813GP69</accession>
<gene>
    <name evidence="6" type="ORF">PGLA1383_LOCUS45526</name>
</gene>
<feature type="compositionally biased region" description="Low complexity" evidence="5">
    <location>
        <begin position="239"/>
        <end position="253"/>
    </location>
</feature>
<dbReference type="Gene3D" id="1.25.40.20">
    <property type="entry name" value="Ankyrin repeat-containing domain"/>
    <property type="match status" value="2"/>
</dbReference>
<dbReference type="Proteomes" id="UP000654075">
    <property type="component" value="Unassembled WGS sequence"/>
</dbReference>
<organism evidence="6 7">
    <name type="scientific">Polarella glacialis</name>
    <name type="common">Dinoflagellate</name>
    <dbReference type="NCBI Taxonomy" id="89957"/>
    <lineage>
        <taxon>Eukaryota</taxon>
        <taxon>Sar</taxon>
        <taxon>Alveolata</taxon>
        <taxon>Dinophyceae</taxon>
        <taxon>Suessiales</taxon>
        <taxon>Suessiaceae</taxon>
        <taxon>Polarella</taxon>
    </lineage>
</organism>
<proteinExistence type="predicted"/>
<dbReference type="OrthoDB" id="442345at2759"/>
<dbReference type="SUPFAM" id="SSF48403">
    <property type="entry name" value="Ankyrin repeat"/>
    <property type="match status" value="1"/>
</dbReference>
<evidence type="ECO:0000313" key="7">
    <source>
        <dbReference type="Proteomes" id="UP000654075"/>
    </source>
</evidence>
<dbReference type="AlphaFoldDB" id="A0A813GP69"/>
<evidence type="ECO:0000256" key="2">
    <source>
        <dbReference type="ARBA" id="ARBA00023043"/>
    </source>
</evidence>
<evidence type="ECO:0000256" key="5">
    <source>
        <dbReference type="SAM" id="MobiDB-lite"/>
    </source>
</evidence>
<feature type="non-terminal residue" evidence="6">
    <location>
        <position position="1"/>
    </location>
</feature>